<dbReference type="PATRIC" id="fig|45065.4.peg.1718"/>
<proteinExistence type="predicted"/>
<dbReference type="InterPro" id="IPR051675">
    <property type="entry name" value="Endo/Exo/Phosphatase_dom_1"/>
</dbReference>
<dbReference type="InterPro" id="IPR010994">
    <property type="entry name" value="RuvA_2-like"/>
</dbReference>
<dbReference type="GO" id="GO:0015627">
    <property type="term" value="C:type II protein secretion system complex"/>
    <property type="evidence" value="ECO:0007669"/>
    <property type="project" value="TreeGrafter"/>
</dbReference>
<dbReference type="STRING" id="45065.Lgee_1582"/>
<evidence type="ECO:0000313" key="2">
    <source>
        <dbReference type="Proteomes" id="UP000054785"/>
    </source>
</evidence>
<gene>
    <name evidence="1" type="primary">comEA</name>
    <name evidence="1" type="ORF">Lgee_1582</name>
</gene>
<dbReference type="NCBIfam" id="TIGR00426">
    <property type="entry name" value="competence protein ComEA helix-hairpin-helix repeat region"/>
    <property type="match status" value="1"/>
</dbReference>
<dbReference type="GO" id="GO:0015628">
    <property type="term" value="P:protein secretion by the type II secretion system"/>
    <property type="evidence" value="ECO:0007669"/>
    <property type="project" value="TreeGrafter"/>
</dbReference>
<dbReference type="OrthoDB" id="7510573at2"/>
<reference evidence="1 2" key="1">
    <citation type="submission" date="2015-11" db="EMBL/GenBank/DDBJ databases">
        <title>Genomic analysis of 38 Legionella species identifies large and diverse effector repertoires.</title>
        <authorList>
            <person name="Burstein D."/>
            <person name="Amaro F."/>
            <person name="Zusman T."/>
            <person name="Lifshitz Z."/>
            <person name="Cohen O."/>
            <person name="Gilbert J.A."/>
            <person name="Pupko T."/>
            <person name="Shuman H.A."/>
            <person name="Segal G."/>
        </authorList>
    </citation>
    <scope>NUCLEOTIDE SEQUENCE [LARGE SCALE GENOMIC DNA]</scope>
    <source>
        <strain evidence="1 2">ATCC 49504</strain>
    </source>
</reference>
<dbReference type="RefSeq" id="WP_028385739.1">
    <property type="nucleotide sequence ID" value="NZ_CAAAHN010000006.1"/>
</dbReference>
<name>A0A0W0TSD5_9GAMM</name>
<dbReference type="InterPro" id="IPR004509">
    <property type="entry name" value="Competence_ComEA_HhH"/>
</dbReference>
<evidence type="ECO:0000313" key="1">
    <source>
        <dbReference type="EMBL" id="KTC98505.1"/>
    </source>
</evidence>
<dbReference type="SUPFAM" id="SSF47781">
    <property type="entry name" value="RuvA domain 2-like"/>
    <property type="match status" value="1"/>
</dbReference>
<dbReference type="AlphaFoldDB" id="A0A0W0TSD5"/>
<dbReference type="Pfam" id="PF12836">
    <property type="entry name" value="HHH_3"/>
    <property type="match status" value="1"/>
</dbReference>
<dbReference type="EMBL" id="LNYC01000063">
    <property type="protein sequence ID" value="KTC98505.1"/>
    <property type="molecule type" value="Genomic_DNA"/>
</dbReference>
<dbReference type="Gene3D" id="1.10.150.280">
    <property type="entry name" value="AF1531-like domain"/>
    <property type="match status" value="1"/>
</dbReference>
<dbReference type="Proteomes" id="UP000054785">
    <property type="component" value="Unassembled WGS sequence"/>
</dbReference>
<accession>A0A0W0TSD5</accession>
<keyword evidence="2" id="KW-1185">Reference proteome</keyword>
<sequence>MNTKRFALAVAFVCVSSAALAASEKIDLNRADAAALSHAVKGIGAKRAEAIILYREAHHGFKNLEELAEVKGIGKAFVKSHHAELEAALTVGKSG</sequence>
<organism evidence="1 2">
    <name type="scientific">Legionella geestiana</name>
    <dbReference type="NCBI Taxonomy" id="45065"/>
    <lineage>
        <taxon>Bacteria</taxon>
        <taxon>Pseudomonadati</taxon>
        <taxon>Pseudomonadota</taxon>
        <taxon>Gammaproteobacteria</taxon>
        <taxon>Legionellales</taxon>
        <taxon>Legionellaceae</taxon>
        <taxon>Legionella</taxon>
    </lineage>
</organism>
<protein>
    <submittedName>
        <fullName evidence="1">Competence protein ComEA</fullName>
    </submittedName>
</protein>
<dbReference type="PANTHER" id="PTHR21180">
    <property type="entry name" value="ENDONUCLEASE/EXONUCLEASE/PHOSPHATASE FAMILY DOMAIN-CONTAINING PROTEIN 1"/>
    <property type="match status" value="1"/>
</dbReference>
<dbReference type="PANTHER" id="PTHR21180:SF32">
    <property type="entry name" value="ENDONUCLEASE_EXONUCLEASE_PHOSPHATASE FAMILY DOMAIN-CONTAINING PROTEIN 1"/>
    <property type="match status" value="1"/>
</dbReference>
<comment type="caution">
    <text evidence="1">The sequence shown here is derived from an EMBL/GenBank/DDBJ whole genome shotgun (WGS) entry which is preliminary data.</text>
</comment>